<sequence>MGKLFQQQEVLILILGSIISLISTIIGFFAQTFVTSILANKGKVKIYIKSVYNKMTGKPWGFQNSAFQGLMFDVPLWIEIHNMKSTKQVIRNINLVLYNHRKVIGKTVQLSHYEEDGESKSYGENGSYTFLLAGNEIKRFDLEFAILQKDMEGKNFDEVRISYYDSKDNYHETPIFKINEPWKISKNKIDNDWRLIN</sequence>
<reference evidence="2 3" key="1">
    <citation type="submission" date="2017-10" db="EMBL/GenBank/DDBJ databases">
        <title>Whole-genome sequence of three Streptococcus macedonicus strains isolated from Italian cheeses of the Veneto region.</title>
        <authorList>
            <person name="Treu L."/>
            <person name="De Diego-Diaz B."/>
            <person name="Papadimitriou K."/>
            <person name="Tsakalidou E."/>
            <person name="Corich V."/>
            <person name="Giacomini A."/>
        </authorList>
    </citation>
    <scope>NUCLEOTIDE SEQUENCE [LARGE SCALE GENOMIC DNA]</scope>
    <source>
        <strain evidence="2 3">27MV</strain>
    </source>
</reference>
<keyword evidence="1" id="KW-0812">Transmembrane</keyword>
<dbReference type="EMBL" id="PEBM01000050">
    <property type="protein sequence ID" value="PHV56108.1"/>
    <property type="molecule type" value="Genomic_DNA"/>
</dbReference>
<name>A0A2G3NRL2_STRMC</name>
<comment type="caution">
    <text evidence="2">The sequence shown here is derived from an EMBL/GenBank/DDBJ whole genome shotgun (WGS) entry which is preliminary data.</text>
</comment>
<gene>
    <name evidence="2" type="ORF">CS010_08835</name>
</gene>
<feature type="transmembrane region" description="Helical" evidence="1">
    <location>
        <begin position="12"/>
        <end position="39"/>
    </location>
</feature>
<dbReference type="RefSeq" id="WP_002299319.1">
    <property type="nucleotide sequence ID" value="NZ_PEBM01000050.1"/>
</dbReference>
<dbReference type="Proteomes" id="UP000222913">
    <property type="component" value="Unassembled WGS sequence"/>
</dbReference>
<accession>A0A2G3NRL2</accession>
<keyword evidence="1" id="KW-1133">Transmembrane helix</keyword>
<protein>
    <submittedName>
        <fullName evidence="2">Uncharacterized protein</fullName>
    </submittedName>
</protein>
<evidence type="ECO:0000313" key="2">
    <source>
        <dbReference type="EMBL" id="PHV56108.1"/>
    </source>
</evidence>
<dbReference type="AlphaFoldDB" id="A0A2G3NRL2"/>
<organism evidence="2 3">
    <name type="scientific">Streptococcus macedonicus</name>
    <name type="common">Streptococcus gallolyticus macedonicus</name>
    <dbReference type="NCBI Taxonomy" id="59310"/>
    <lineage>
        <taxon>Bacteria</taxon>
        <taxon>Bacillati</taxon>
        <taxon>Bacillota</taxon>
        <taxon>Bacilli</taxon>
        <taxon>Lactobacillales</taxon>
        <taxon>Streptococcaceae</taxon>
        <taxon>Streptococcus</taxon>
    </lineage>
</organism>
<proteinExistence type="predicted"/>
<keyword evidence="1" id="KW-0472">Membrane</keyword>
<evidence type="ECO:0000256" key="1">
    <source>
        <dbReference type="SAM" id="Phobius"/>
    </source>
</evidence>
<evidence type="ECO:0000313" key="3">
    <source>
        <dbReference type="Proteomes" id="UP000222913"/>
    </source>
</evidence>